<protein>
    <recommendedName>
        <fullName evidence="4">RING-type domain-containing protein</fullName>
    </recommendedName>
</protein>
<dbReference type="GO" id="GO:0008270">
    <property type="term" value="F:zinc ion binding"/>
    <property type="evidence" value="ECO:0007669"/>
    <property type="project" value="UniProtKB-KW"/>
</dbReference>
<evidence type="ECO:0000256" key="1">
    <source>
        <dbReference type="ARBA" id="ARBA00022771"/>
    </source>
</evidence>
<organism evidence="5 6">
    <name type="scientific">Drosophila yakuba</name>
    <name type="common">Fruit fly</name>
    <dbReference type="NCBI Taxonomy" id="7245"/>
    <lineage>
        <taxon>Eukaryota</taxon>
        <taxon>Metazoa</taxon>
        <taxon>Ecdysozoa</taxon>
        <taxon>Arthropoda</taxon>
        <taxon>Hexapoda</taxon>
        <taxon>Insecta</taxon>
        <taxon>Pterygota</taxon>
        <taxon>Neoptera</taxon>
        <taxon>Endopterygota</taxon>
        <taxon>Diptera</taxon>
        <taxon>Brachycera</taxon>
        <taxon>Muscomorpha</taxon>
        <taxon>Ephydroidea</taxon>
        <taxon>Drosophilidae</taxon>
        <taxon>Drosophila</taxon>
        <taxon>Sophophora</taxon>
    </lineage>
</organism>
<accession>A0A0R1DN46</accession>
<feature type="domain" description="RING-type" evidence="4">
    <location>
        <begin position="181"/>
        <end position="228"/>
    </location>
</feature>
<evidence type="ECO:0000256" key="3">
    <source>
        <dbReference type="PROSITE-ProRule" id="PRU00175"/>
    </source>
</evidence>
<dbReference type="EMBL" id="CM000157">
    <property type="protein sequence ID" value="KRJ98698.1"/>
    <property type="molecule type" value="Genomic_DNA"/>
</dbReference>
<name>A0A0R1DN46_DROYA</name>
<dbReference type="Gene3D" id="3.30.40.10">
    <property type="entry name" value="Zinc/RING finger domain, C3HC4 (zinc finger)"/>
    <property type="match status" value="1"/>
</dbReference>
<dbReference type="SMART" id="SM00184">
    <property type="entry name" value="RING"/>
    <property type="match status" value="1"/>
</dbReference>
<gene>
    <name evidence="5" type="primary">Dyak\GE28422</name>
    <name evidence="5" type="synonym">GE28422</name>
    <name evidence="5" type="ORF">Dyak_GE28422</name>
</gene>
<dbReference type="SUPFAM" id="SSF57850">
    <property type="entry name" value="RING/U-box"/>
    <property type="match status" value="1"/>
</dbReference>
<proteinExistence type="predicted"/>
<dbReference type="AlphaFoldDB" id="A0A0R1DN46"/>
<keyword evidence="1 3" id="KW-0863">Zinc-finger</keyword>
<evidence type="ECO:0000259" key="4">
    <source>
        <dbReference type="PROSITE" id="PS50089"/>
    </source>
</evidence>
<reference evidence="5 6" key="2">
    <citation type="journal article" date="2007" name="PLoS Biol.">
        <title>Principles of genome evolution in the Drosophila melanogaster species group.</title>
        <authorList>
            <person name="Ranz J.M."/>
            <person name="Maurin D."/>
            <person name="Chan Y.S."/>
            <person name="von Grotthuss M."/>
            <person name="Hillier L.W."/>
            <person name="Roote J."/>
            <person name="Ashburner M."/>
            <person name="Bergman C.M."/>
        </authorList>
    </citation>
    <scope>NUCLEOTIDE SEQUENCE [LARGE SCALE GENOMIC DNA]</scope>
    <source>
        <strain evidence="6">Tai18E2 / Tucson 14021-0261.01</strain>
    </source>
</reference>
<dbReference type="Proteomes" id="UP000002282">
    <property type="component" value="Chromosome 2L"/>
</dbReference>
<evidence type="ECO:0000313" key="5">
    <source>
        <dbReference type="EMBL" id="KRJ98698.1"/>
    </source>
</evidence>
<dbReference type="OrthoDB" id="7846570at2759"/>
<dbReference type="Pfam" id="PF13920">
    <property type="entry name" value="zf-C3HC4_3"/>
    <property type="match status" value="1"/>
</dbReference>
<evidence type="ECO:0000313" key="6">
    <source>
        <dbReference type="Proteomes" id="UP000002282"/>
    </source>
</evidence>
<keyword evidence="1 3" id="KW-0479">Metal-binding</keyword>
<keyword evidence="6" id="KW-1185">Reference proteome</keyword>
<keyword evidence="2" id="KW-0862">Zinc</keyword>
<dbReference type="KEGG" id="dya:Dyak_GE28422"/>
<dbReference type="PROSITE" id="PS50089">
    <property type="entry name" value="ZF_RING_2"/>
    <property type="match status" value="1"/>
</dbReference>
<dbReference type="Gene3D" id="2.20.25.240">
    <property type="match status" value="1"/>
</dbReference>
<evidence type="ECO:0000256" key="2">
    <source>
        <dbReference type="ARBA" id="ARBA00022833"/>
    </source>
</evidence>
<dbReference type="InterPro" id="IPR001841">
    <property type="entry name" value="Znf_RING"/>
</dbReference>
<reference evidence="5 6" key="1">
    <citation type="journal article" date="2007" name="Nature">
        <title>Evolution of genes and genomes on the Drosophila phylogeny.</title>
        <authorList>
            <consortium name="Drosophila 12 Genomes Consortium"/>
            <person name="Clark A.G."/>
            <person name="Eisen M.B."/>
            <person name="Smith D.R."/>
            <person name="Bergman C.M."/>
            <person name="Oliver B."/>
            <person name="Markow T.A."/>
            <person name="Kaufman T.C."/>
            <person name="Kellis M."/>
            <person name="Gelbart W."/>
            <person name="Iyer V.N."/>
            <person name="Pollard D.A."/>
            <person name="Sackton T.B."/>
            <person name="Larracuente A.M."/>
            <person name="Singh N.D."/>
            <person name="Abad J.P."/>
            <person name="Abt D.N."/>
            <person name="Adryan B."/>
            <person name="Aguade M."/>
            <person name="Akashi H."/>
            <person name="Anderson W.W."/>
            <person name="Aquadro C.F."/>
            <person name="Ardell D.H."/>
            <person name="Arguello R."/>
            <person name="Artieri C.G."/>
            <person name="Barbash D.A."/>
            <person name="Barker D."/>
            <person name="Barsanti P."/>
            <person name="Batterham P."/>
            <person name="Batzoglou S."/>
            <person name="Begun D."/>
            <person name="Bhutkar A."/>
            <person name="Blanco E."/>
            <person name="Bosak S.A."/>
            <person name="Bradley R.K."/>
            <person name="Brand A.D."/>
            <person name="Brent M.R."/>
            <person name="Brooks A.N."/>
            <person name="Brown R.H."/>
            <person name="Butlin R.K."/>
            <person name="Caggese C."/>
            <person name="Calvi B.R."/>
            <person name="Bernardo de Carvalho A."/>
            <person name="Caspi A."/>
            <person name="Castrezana S."/>
            <person name="Celniker S.E."/>
            <person name="Chang J.L."/>
            <person name="Chapple C."/>
            <person name="Chatterji S."/>
            <person name="Chinwalla A."/>
            <person name="Civetta A."/>
            <person name="Clifton S.W."/>
            <person name="Comeron J.M."/>
            <person name="Costello J.C."/>
            <person name="Coyne J.A."/>
            <person name="Daub J."/>
            <person name="David R.G."/>
            <person name="Delcher A.L."/>
            <person name="Delehaunty K."/>
            <person name="Do C.B."/>
            <person name="Ebling H."/>
            <person name="Edwards K."/>
            <person name="Eickbush T."/>
            <person name="Evans J.D."/>
            <person name="Filipski A."/>
            <person name="Findeiss S."/>
            <person name="Freyhult E."/>
            <person name="Fulton L."/>
            <person name="Fulton R."/>
            <person name="Garcia A.C."/>
            <person name="Gardiner A."/>
            <person name="Garfield D.A."/>
            <person name="Garvin B.E."/>
            <person name="Gibson G."/>
            <person name="Gilbert D."/>
            <person name="Gnerre S."/>
            <person name="Godfrey J."/>
            <person name="Good R."/>
            <person name="Gotea V."/>
            <person name="Gravely B."/>
            <person name="Greenberg A.J."/>
            <person name="Griffiths-Jones S."/>
            <person name="Gross S."/>
            <person name="Guigo R."/>
            <person name="Gustafson E.A."/>
            <person name="Haerty W."/>
            <person name="Hahn M.W."/>
            <person name="Halligan D.L."/>
            <person name="Halpern A.L."/>
            <person name="Halter G.M."/>
            <person name="Han M.V."/>
            <person name="Heger A."/>
            <person name="Hillier L."/>
            <person name="Hinrichs A.S."/>
            <person name="Holmes I."/>
            <person name="Hoskins R.A."/>
            <person name="Hubisz M.J."/>
            <person name="Hultmark D."/>
            <person name="Huntley M.A."/>
            <person name="Jaffe D.B."/>
            <person name="Jagadeeshan S."/>
            <person name="Jeck W.R."/>
            <person name="Johnson J."/>
            <person name="Jones C.D."/>
            <person name="Jordan W.C."/>
            <person name="Karpen G.H."/>
            <person name="Kataoka E."/>
            <person name="Keightley P.D."/>
            <person name="Kheradpour P."/>
            <person name="Kirkness E.F."/>
            <person name="Koerich L.B."/>
            <person name="Kristiansen K."/>
            <person name="Kudrna D."/>
            <person name="Kulathinal R.J."/>
            <person name="Kumar S."/>
            <person name="Kwok R."/>
            <person name="Lander E."/>
            <person name="Langley C.H."/>
            <person name="Lapoint R."/>
            <person name="Lazzaro B.P."/>
            <person name="Lee S.J."/>
            <person name="Levesque L."/>
            <person name="Li R."/>
            <person name="Lin C.F."/>
            <person name="Lin M.F."/>
            <person name="Lindblad-Toh K."/>
            <person name="Llopart A."/>
            <person name="Long M."/>
            <person name="Low L."/>
            <person name="Lozovsky E."/>
            <person name="Lu J."/>
            <person name="Luo M."/>
            <person name="Machado C.A."/>
            <person name="Makalowski W."/>
            <person name="Marzo M."/>
            <person name="Matsuda M."/>
            <person name="Matzkin L."/>
            <person name="McAllister B."/>
            <person name="McBride C.S."/>
            <person name="McKernan B."/>
            <person name="McKernan K."/>
            <person name="Mendez-Lago M."/>
            <person name="Minx P."/>
            <person name="Mollenhauer M.U."/>
            <person name="Montooth K."/>
            <person name="Mount S.M."/>
            <person name="Mu X."/>
            <person name="Myers E."/>
            <person name="Negre B."/>
            <person name="Newfeld S."/>
            <person name="Nielsen R."/>
            <person name="Noor M.A."/>
            <person name="O'Grady P."/>
            <person name="Pachter L."/>
            <person name="Papaceit M."/>
            <person name="Parisi M.J."/>
            <person name="Parisi M."/>
            <person name="Parts L."/>
            <person name="Pedersen J.S."/>
            <person name="Pesole G."/>
            <person name="Phillippy A.M."/>
            <person name="Ponting C.P."/>
            <person name="Pop M."/>
            <person name="Porcelli D."/>
            <person name="Powell J.R."/>
            <person name="Prohaska S."/>
            <person name="Pruitt K."/>
            <person name="Puig M."/>
            <person name="Quesneville H."/>
            <person name="Ram K.R."/>
            <person name="Rand D."/>
            <person name="Rasmussen M.D."/>
            <person name="Reed L.K."/>
            <person name="Reenan R."/>
            <person name="Reily A."/>
            <person name="Remington K.A."/>
            <person name="Rieger T.T."/>
            <person name="Ritchie M.G."/>
            <person name="Robin C."/>
            <person name="Rogers Y.H."/>
            <person name="Rohde C."/>
            <person name="Rozas J."/>
            <person name="Rubenfield M.J."/>
            <person name="Ruiz A."/>
            <person name="Russo S."/>
            <person name="Salzberg S.L."/>
            <person name="Sanchez-Gracia A."/>
            <person name="Saranga D.J."/>
            <person name="Sato H."/>
            <person name="Schaeffer S.W."/>
            <person name="Schatz M.C."/>
            <person name="Schlenke T."/>
            <person name="Schwartz R."/>
            <person name="Segarra C."/>
            <person name="Singh R.S."/>
            <person name="Sirot L."/>
            <person name="Sirota M."/>
            <person name="Sisneros N.B."/>
            <person name="Smith C.D."/>
            <person name="Smith T.F."/>
            <person name="Spieth J."/>
            <person name="Stage D.E."/>
            <person name="Stark A."/>
            <person name="Stephan W."/>
            <person name="Strausberg R.L."/>
            <person name="Strempel S."/>
            <person name="Sturgill D."/>
            <person name="Sutton G."/>
            <person name="Sutton G.G."/>
            <person name="Tao W."/>
            <person name="Teichmann S."/>
            <person name="Tobari Y.N."/>
            <person name="Tomimura Y."/>
            <person name="Tsolas J.M."/>
            <person name="Valente V.L."/>
            <person name="Venter E."/>
            <person name="Venter J.C."/>
            <person name="Vicario S."/>
            <person name="Vieira F.G."/>
            <person name="Vilella A.J."/>
            <person name="Villasante A."/>
            <person name="Walenz B."/>
            <person name="Wang J."/>
            <person name="Wasserman M."/>
            <person name="Watts T."/>
            <person name="Wilson D."/>
            <person name="Wilson R.K."/>
            <person name="Wing R.A."/>
            <person name="Wolfner M.F."/>
            <person name="Wong A."/>
            <person name="Wong G.K."/>
            <person name="Wu C.I."/>
            <person name="Wu G."/>
            <person name="Yamamoto D."/>
            <person name="Yang H.P."/>
            <person name="Yang S.P."/>
            <person name="Yorke J.A."/>
            <person name="Yoshida K."/>
            <person name="Zdobnov E."/>
            <person name="Zhang P."/>
            <person name="Zhang Y."/>
            <person name="Zimin A.V."/>
            <person name="Baldwin J."/>
            <person name="Abdouelleil A."/>
            <person name="Abdulkadir J."/>
            <person name="Abebe A."/>
            <person name="Abera B."/>
            <person name="Abreu J."/>
            <person name="Acer S.C."/>
            <person name="Aftuck L."/>
            <person name="Alexander A."/>
            <person name="An P."/>
            <person name="Anderson E."/>
            <person name="Anderson S."/>
            <person name="Arachi H."/>
            <person name="Azer M."/>
            <person name="Bachantsang P."/>
            <person name="Barry A."/>
            <person name="Bayul T."/>
            <person name="Berlin A."/>
            <person name="Bessette D."/>
            <person name="Bloom T."/>
            <person name="Blye J."/>
            <person name="Boguslavskiy L."/>
            <person name="Bonnet C."/>
            <person name="Boukhgalter B."/>
            <person name="Bourzgui I."/>
            <person name="Brown A."/>
            <person name="Cahill P."/>
            <person name="Channer S."/>
            <person name="Cheshatsang Y."/>
            <person name="Chuda L."/>
            <person name="Citroen M."/>
            <person name="Collymore A."/>
            <person name="Cooke P."/>
            <person name="Costello M."/>
            <person name="D'Aco K."/>
            <person name="Daza R."/>
            <person name="De Haan G."/>
            <person name="DeGray S."/>
            <person name="DeMaso C."/>
            <person name="Dhargay N."/>
            <person name="Dooley K."/>
            <person name="Dooley E."/>
            <person name="Doricent M."/>
            <person name="Dorje P."/>
            <person name="Dorjee K."/>
            <person name="Dupes A."/>
            <person name="Elong R."/>
            <person name="Falk J."/>
            <person name="Farina A."/>
            <person name="Faro S."/>
            <person name="Ferguson D."/>
            <person name="Fisher S."/>
            <person name="Foley C.D."/>
            <person name="Franke A."/>
            <person name="Friedrich D."/>
            <person name="Gadbois L."/>
            <person name="Gearin G."/>
            <person name="Gearin C.R."/>
            <person name="Giannoukos G."/>
            <person name="Goode T."/>
            <person name="Graham J."/>
            <person name="Grandbois E."/>
            <person name="Grewal S."/>
            <person name="Gyaltsen K."/>
            <person name="Hafez N."/>
            <person name="Hagos B."/>
            <person name="Hall J."/>
            <person name="Henson C."/>
            <person name="Hollinger A."/>
            <person name="Honan T."/>
            <person name="Huard M.D."/>
            <person name="Hughes L."/>
            <person name="Hurhula B."/>
            <person name="Husby M.E."/>
            <person name="Kamat A."/>
            <person name="Kanga B."/>
            <person name="Kashin S."/>
            <person name="Khazanovich D."/>
            <person name="Kisner P."/>
            <person name="Lance K."/>
            <person name="Lara M."/>
            <person name="Lee W."/>
            <person name="Lennon N."/>
            <person name="Letendre F."/>
            <person name="LeVine R."/>
            <person name="Lipovsky A."/>
            <person name="Liu X."/>
            <person name="Liu J."/>
            <person name="Liu S."/>
            <person name="Lokyitsang T."/>
            <person name="Lokyitsang Y."/>
            <person name="Lubonja R."/>
            <person name="Lui A."/>
            <person name="MacDonald P."/>
            <person name="Magnisalis V."/>
            <person name="Maru K."/>
            <person name="Matthews C."/>
            <person name="McCusker W."/>
            <person name="McDonough S."/>
            <person name="Mehta T."/>
            <person name="Meldrim J."/>
            <person name="Meneus L."/>
            <person name="Mihai O."/>
            <person name="Mihalev A."/>
            <person name="Mihova T."/>
            <person name="Mittelman R."/>
            <person name="Mlenga V."/>
            <person name="Montmayeur A."/>
            <person name="Mulrain L."/>
            <person name="Navidi A."/>
            <person name="Naylor J."/>
            <person name="Negash T."/>
            <person name="Nguyen T."/>
            <person name="Nguyen N."/>
            <person name="Nicol R."/>
            <person name="Norbu C."/>
            <person name="Norbu N."/>
            <person name="Novod N."/>
            <person name="O'Neill B."/>
            <person name="Osman S."/>
            <person name="Markiewicz E."/>
            <person name="Oyono O.L."/>
            <person name="Patti C."/>
            <person name="Phunkhang P."/>
            <person name="Pierre F."/>
            <person name="Priest M."/>
            <person name="Raghuraman S."/>
            <person name="Rege F."/>
            <person name="Reyes R."/>
            <person name="Rise C."/>
            <person name="Rogov P."/>
            <person name="Ross K."/>
            <person name="Ryan E."/>
            <person name="Settipalli S."/>
            <person name="Shea T."/>
            <person name="Sherpa N."/>
            <person name="Shi L."/>
            <person name="Shih D."/>
            <person name="Sparrow T."/>
            <person name="Spaulding J."/>
            <person name="Stalker J."/>
            <person name="Stange-Thomann N."/>
            <person name="Stavropoulos S."/>
            <person name="Stone C."/>
            <person name="Strader C."/>
            <person name="Tesfaye S."/>
            <person name="Thomson T."/>
            <person name="Thoulutsang Y."/>
            <person name="Thoulutsang D."/>
            <person name="Topham K."/>
            <person name="Topping I."/>
            <person name="Tsamla T."/>
            <person name="Vassiliev H."/>
            <person name="Vo A."/>
            <person name="Wangchuk T."/>
            <person name="Wangdi T."/>
            <person name="Weiand M."/>
            <person name="Wilkinson J."/>
            <person name="Wilson A."/>
            <person name="Yadav S."/>
            <person name="Young G."/>
            <person name="Yu Q."/>
            <person name="Zembek L."/>
            <person name="Zhong D."/>
            <person name="Zimmer A."/>
            <person name="Zwirko Z."/>
            <person name="Jaffe D.B."/>
            <person name="Alvarez P."/>
            <person name="Brockman W."/>
            <person name="Butler J."/>
            <person name="Chin C."/>
            <person name="Gnerre S."/>
            <person name="Grabherr M."/>
            <person name="Kleber M."/>
            <person name="Mauceli E."/>
            <person name="MacCallum I."/>
        </authorList>
    </citation>
    <scope>NUCLEOTIDE SEQUENCE [LARGE SCALE GENOMIC DNA]</scope>
    <source>
        <strain evidence="6">Tai18E2 / Tucson 14021-0261.01</strain>
    </source>
</reference>
<sequence>MDIKFEFKEGSRAGCSTLLYTPDDNQIYVKNRQLKEGDIAYVCRIKDCKARVHLSADKTRLYSKTEQVQHFHGPQGQEMQKIEVLSEVKKKCQSSSNNDTKKVFNDVLAEKTEGQAEIEVNYDTVDIQVFLARTVGLNETFSKQDLFSGMCSDLNSSTSSSSSSSNLSQLSDSLFIQQNPCNVCLMNPKSVMLRPCNHVNICSTCWDQLVDNHEQNGIETNPKCPTCQQEVEEAIKNMMYLQKRHISADNKLDELCRFQNDISPPEVF</sequence>
<dbReference type="InterPro" id="IPR013083">
    <property type="entry name" value="Znf_RING/FYVE/PHD"/>
</dbReference>